<dbReference type="EC" id="3.4.24.-" evidence="12"/>
<comment type="similarity">
    <text evidence="2 12">Belongs to the peptidase M48B family.</text>
</comment>
<keyword evidence="4 12" id="KW-0645">Protease</keyword>
<keyword evidence="7 12" id="KW-0378">Hydrolase</keyword>
<evidence type="ECO:0000256" key="2">
    <source>
        <dbReference type="ARBA" id="ARBA00009779"/>
    </source>
</evidence>
<evidence type="ECO:0000256" key="9">
    <source>
        <dbReference type="ARBA" id="ARBA00022989"/>
    </source>
</evidence>
<feature type="transmembrane region" description="Helical" evidence="12">
    <location>
        <begin position="37"/>
        <end position="58"/>
    </location>
</feature>
<dbReference type="AlphaFoldDB" id="A0A4R7JMS5"/>
<dbReference type="GO" id="GO:0005886">
    <property type="term" value="C:plasma membrane"/>
    <property type="evidence" value="ECO:0007669"/>
    <property type="project" value="UniProtKB-SubCell"/>
</dbReference>
<keyword evidence="3 12" id="KW-1003">Cell membrane</keyword>
<keyword evidence="10 12" id="KW-0482">Metalloprotease</keyword>
<organism evidence="14 15">
    <name type="scientific">Halospina denitrificans</name>
    <dbReference type="NCBI Taxonomy" id="332522"/>
    <lineage>
        <taxon>Bacteria</taxon>
        <taxon>Pseudomonadati</taxon>
        <taxon>Pseudomonadota</taxon>
        <taxon>Gammaproteobacteria</taxon>
        <taxon>Halospina</taxon>
    </lineage>
</organism>
<accession>A0A4R7JMS5</accession>
<protein>
    <recommendedName>
        <fullName evidence="12">Protease HtpX</fullName>
        <ecNumber evidence="12">3.4.24.-</ecNumber>
    </recommendedName>
    <alternativeName>
        <fullName evidence="12">Heat shock protein HtpX</fullName>
    </alternativeName>
</protein>
<feature type="active site" evidence="12">
    <location>
        <position position="145"/>
    </location>
</feature>
<feature type="binding site" evidence="12">
    <location>
        <position position="221"/>
    </location>
    <ligand>
        <name>Zn(2+)</name>
        <dbReference type="ChEBI" id="CHEBI:29105"/>
        <note>catalytic</note>
    </ligand>
</feature>
<evidence type="ECO:0000256" key="11">
    <source>
        <dbReference type="ARBA" id="ARBA00023136"/>
    </source>
</evidence>
<keyword evidence="11 12" id="KW-0472">Membrane</keyword>
<feature type="binding site" evidence="12">
    <location>
        <position position="144"/>
    </location>
    <ligand>
        <name>Zn(2+)</name>
        <dbReference type="ChEBI" id="CHEBI:29105"/>
        <note>catalytic</note>
    </ligand>
</feature>
<dbReference type="InterPro" id="IPR050083">
    <property type="entry name" value="HtpX_protease"/>
</dbReference>
<feature type="transmembrane region" description="Helical" evidence="12">
    <location>
        <begin position="154"/>
        <end position="172"/>
    </location>
</feature>
<evidence type="ECO:0000256" key="4">
    <source>
        <dbReference type="ARBA" id="ARBA00022670"/>
    </source>
</evidence>
<evidence type="ECO:0000313" key="15">
    <source>
        <dbReference type="Proteomes" id="UP000295830"/>
    </source>
</evidence>
<dbReference type="OrthoDB" id="15218at2"/>
<dbReference type="EMBL" id="SOAX01000005">
    <property type="protein sequence ID" value="TDT39411.1"/>
    <property type="molecule type" value="Genomic_DNA"/>
</dbReference>
<dbReference type="GO" id="GO:0004222">
    <property type="term" value="F:metalloendopeptidase activity"/>
    <property type="evidence" value="ECO:0007669"/>
    <property type="project" value="UniProtKB-UniRule"/>
</dbReference>
<dbReference type="InterPro" id="IPR001915">
    <property type="entry name" value="Peptidase_M48"/>
</dbReference>
<dbReference type="NCBIfam" id="NF003965">
    <property type="entry name" value="PRK05457.1"/>
    <property type="match status" value="1"/>
</dbReference>
<evidence type="ECO:0000256" key="3">
    <source>
        <dbReference type="ARBA" id="ARBA00022475"/>
    </source>
</evidence>
<keyword evidence="6 12" id="KW-0479">Metal-binding</keyword>
<dbReference type="CDD" id="cd07335">
    <property type="entry name" value="M48B_HtpX_like"/>
    <property type="match status" value="1"/>
</dbReference>
<comment type="subcellular location">
    <subcellularLocation>
        <location evidence="1 12">Cell membrane</location>
        <topology evidence="1 12">Multi-pass membrane protein</topology>
    </subcellularLocation>
</comment>
<feature type="domain" description="Peptidase M48" evidence="13">
    <location>
        <begin position="80"/>
        <end position="291"/>
    </location>
</feature>
<dbReference type="GO" id="GO:0006508">
    <property type="term" value="P:proteolysis"/>
    <property type="evidence" value="ECO:0007669"/>
    <property type="project" value="UniProtKB-KW"/>
</dbReference>
<keyword evidence="5 12" id="KW-0812">Transmembrane</keyword>
<comment type="caution">
    <text evidence="14">The sequence shown here is derived from an EMBL/GenBank/DDBJ whole genome shotgun (WGS) entry which is preliminary data.</text>
</comment>
<gene>
    <name evidence="12" type="primary">htpX</name>
    <name evidence="14" type="ORF">DES49_2336</name>
</gene>
<keyword evidence="8 12" id="KW-0862">Zinc</keyword>
<feature type="transmembrane region" description="Helical" evidence="12">
    <location>
        <begin position="192"/>
        <end position="216"/>
    </location>
</feature>
<reference evidence="14 15" key="1">
    <citation type="submission" date="2019-03" db="EMBL/GenBank/DDBJ databases">
        <title>Genomic Encyclopedia of Type Strains, Phase IV (KMG-IV): sequencing the most valuable type-strain genomes for metagenomic binning, comparative biology and taxonomic classification.</title>
        <authorList>
            <person name="Goeker M."/>
        </authorList>
    </citation>
    <scope>NUCLEOTIDE SEQUENCE [LARGE SCALE GENOMIC DNA]</scope>
    <source>
        <strain evidence="14 15">DSM 15505</strain>
    </source>
</reference>
<evidence type="ECO:0000256" key="1">
    <source>
        <dbReference type="ARBA" id="ARBA00004651"/>
    </source>
</evidence>
<name>A0A4R7JMS5_9GAMM</name>
<keyword evidence="15" id="KW-1185">Reference proteome</keyword>
<sequence length="294" mass="32138">MRILLFLATNLAVIILASVTLRLLGFDSYFEEQGLNFTALLIFAAVIGFGGAFVSLFISKWMAKRSTGAKVIEQPSNPAEQWLVETVQQLAREAGVDTPEIAIFPAQQSNAFATGWNRNAALVAVSQGMLQRFDKEEIRAVLAHEIGHVANGDMITLTLIQGVVNTFVIFLARVVGSFVDRAVFKNDSGHGLGFFLVTIVAEIVLGILASTIVFWFSRYREFHADAAGARLASNDGMISALQRLKNEAGMPDEMPDSMQAFGITSGVRSGIKRLFASHPPLDERIEALRSRAYQ</sequence>
<dbReference type="Pfam" id="PF01435">
    <property type="entry name" value="Peptidase_M48"/>
    <property type="match status" value="1"/>
</dbReference>
<dbReference type="InterPro" id="IPR022919">
    <property type="entry name" value="Pept_M48_protease_HtpX"/>
</dbReference>
<evidence type="ECO:0000256" key="10">
    <source>
        <dbReference type="ARBA" id="ARBA00023049"/>
    </source>
</evidence>
<evidence type="ECO:0000256" key="7">
    <source>
        <dbReference type="ARBA" id="ARBA00022801"/>
    </source>
</evidence>
<evidence type="ECO:0000259" key="13">
    <source>
        <dbReference type="Pfam" id="PF01435"/>
    </source>
</evidence>
<evidence type="ECO:0000256" key="12">
    <source>
        <dbReference type="HAMAP-Rule" id="MF_00188"/>
    </source>
</evidence>
<dbReference type="Proteomes" id="UP000295830">
    <property type="component" value="Unassembled WGS sequence"/>
</dbReference>
<dbReference type="GO" id="GO:0008270">
    <property type="term" value="F:zinc ion binding"/>
    <property type="evidence" value="ECO:0007669"/>
    <property type="project" value="UniProtKB-UniRule"/>
</dbReference>
<evidence type="ECO:0000313" key="14">
    <source>
        <dbReference type="EMBL" id="TDT39411.1"/>
    </source>
</evidence>
<dbReference type="PANTHER" id="PTHR43221">
    <property type="entry name" value="PROTEASE HTPX"/>
    <property type="match status" value="1"/>
</dbReference>
<dbReference type="RefSeq" id="WP_133736583.1">
    <property type="nucleotide sequence ID" value="NZ_SOAX01000005.1"/>
</dbReference>
<feature type="binding site" evidence="12">
    <location>
        <position position="148"/>
    </location>
    <ligand>
        <name>Zn(2+)</name>
        <dbReference type="ChEBI" id="CHEBI:29105"/>
        <note>catalytic</note>
    </ligand>
</feature>
<dbReference type="Gene3D" id="3.30.2010.10">
    <property type="entry name" value="Metalloproteases ('zincins'), catalytic domain"/>
    <property type="match status" value="1"/>
</dbReference>
<keyword evidence="12 14" id="KW-0346">Stress response</keyword>
<keyword evidence="9 12" id="KW-1133">Transmembrane helix</keyword>
<comment type="cofactor">
    <cofactor evidence="12">
        <name>Zn(2+)</name>
        <dbReference type="ChEBI" id="CHEBI:29105"/>
    </cofactor>
    <text evidence="12">Binds 1 zinc ion per subunit.</text>
</comment>
<evidence type="ECO:0000256" key="6">
    <source>
        <dbReference type="ARBA" id="ARBA00022723"/>
    </source>
</evidence>
<proteinExistence type="inferred from homology"/>
<dbReference type="PANTHER" id="PTHR43221:SF1">
    <property type="entry name" value="PROTEASE HTPX"/>
    <property type="match status" value="1"/>
</dbReference>
<dbReference type="HAMAP" id="MF_00188">
    <property type="entry name" value="Pept_M48_protease_HtpX"/>
    <property type="match status" value="1"/>
</dbReference>
<evidence type="ECO:0000256" key="8">
    <source>
        <dbReference type="ARBA" id="ARBA00022833"/>
    </source>
</evidence>
<evidence type="ECO:0000256" key="5">
    <source>
        <dbReference type="ARBA" id="ARBA00022692"/>
    </source>
</evidence>